<evidence type="ECO:0000313" key="2">
    <source>
        <dbReference type="EMBL" id="GGM43648.1"/>
    </source>
</evidence>
<reference evidence="2" key="2">
    <citation type="submission" date="2020-09" db="EMBL/GenBank/DDBJ databases">
        <authorList>
            <person name="Sun Q."/>
            <person name="Ohkuma M."/>
        </authorList>
    </citation>
    <scope>NUCLEOTIDE SEQUENCE</scope>
    <source>
        <strain evidence="2">JCM 19831</strain>
    </source>
</reference>
<keyword evidence="1" id="KW-0812">Transmembrane</keyword>
<accession>A0A917WZC6</accession>
<organism evidence="2 3">
    <name type="scientific">Dactylosporangium sucinum</name>
    <dbReference type="NCBI Taxonomy" id="1424081"/>
    <lineage>
        <taxon>Bacteria</taxon>
        <taxon>Bacillati</taxon>
        <taxon>Actinomycetota</taxon>
        <taxon>Actinomycetes</taxon>
        <taxon>Micromonosporales</taxon>
        <taxon>Micromonosporaceae</taxon>
        <taxon>Dactylosporangium</taxon>
    </lineage>
</organism>
<gene>
    <name evidence="2" type="ORF">GCM10007977_051490</name>
</gene>
<evidence type="ECO:0000256" key="1">
    <source>
        <dbReference type="SAM" id="Phobius"/>
    </source>
</evidence>
<name>A0A917WZC6_9ACTN</name>
<keyword evidence="1" id="KW-1133">Transmembrane helix</keyword>
<feature type="transmembrane region" description="Helical" evidence="1">
    <location>
        <begin position="37"/>
        <end position="58"/>
    </location>
</feature>
<dbReference type="AlphaFoldDB" id="A0A917WZC6"/>
<sequence length="70" mass="6303">MIVGNPAAGAAAGGVLAAAGGAGLADAAAVGAWDAGGAAVGVLAGLPPQAVSVAASAVRTATRRRSIRPA</sequence>
<keyword evidence="3" id="KW-1185">Reference proteome</keyword>
<comment type="caution">
    <text evidence="2">The sequence shown here is derived from an EMBL/GenBank/DDBJ whole genome shotgun (WGS) entry which is preliminary data.</text>
</comment>
<evidence type="ECO:0000313" key="3">
    <source>
        <dbReference type="Proteomes" id="UP000642070"/>
    </source>
</evidence>
<dbReference type="EMBL" id="BMPI01000026">
    <property type="protein sequence ID" value="GGM43648.1"/>
    <property type="molecule type" value="Genomic_DNA"/>
</dbReference>
<dbReference type="Proteomes" id="UP000642070">
    <property type="component" value="Unassembled WGS sequence"/>
</dbReference>
<protein>
    <submittedName>
        <fullName evidence="2">Uncharacterized protein</fullName>
    </submittedName>
</protein>
<keyword evidence="1" id="KW-0472">Membrane</keyword>
<proteinExistence type="predicted"/>
<reference evidence="2" key="1">
    <citation type="journal article" date="2014" name="Int. J. Syst. Evol. Microbiol.">
        <title>Complete genome sequence of Corynebacterium casei LMG S-19264T (=DSM 44701T), isolated from a smear-ripened cheese.</title>
        <authorList>
            <consortium name="US DOE Joint Genome Institute (JGI-PGF)"/>
            <person name="Walter F."/>
            <person name="Albersmeier A."/>
            <person name="Kalinowski J."/>
            <person name="Ruckert C."/>
        </authorList>
    </citation>
    <scope>NUCLEOTIDE SEQUENCE</scope>
    <source>
        <strain evidence="2">JCM 19831</strain>
    </source>
</reference>